<keyword evidence="3" id="KW-1185">Reference proteome</keyword>
<feature type="transmembrane region" description="Helical" evidence="1">
    <location>
        <begin position="20"/>
        <end position="36"/>
    </location>
</feature>
<dbReference type="Proteomes" id="UP000828251">
    <property type="component" value="Unassembled WGS sequence"/>
</dbReference>
<keyword evidence="1" id="KW-0812">Transmembrane</keyword>
<proteinExistence type="predicted"/>
<evidence type="ECO:0000256" key="1">
    <source>
        <dbReference type="SAM" id="Phobius"/>
    </source>
</evidence>
<comment type="caution">
    <text evidence="2">The sequence shown here is derived from an EMBL/GenBank/DDBJ whole genome shotgun (WGS) entry which is preliminary data.</text>
</comment>
<keyword evidence="1" id="KW-1133">Transmembrane helix</keyword>
<evidence type="ECO:0000313" key="3">
    <source>
        <dbReference type="Proteomes" id="UP000828251"/>
    </source>
</evidence>
<evidence type="ECO:0000313" key="2">
    <source>
        <dbReference type="EMBL" id="KAH1130592.1"/>
    </source>
</evidence>
<accession>A0A9D4ALX1</accession>
<dbReference type="EMBL" id="JAIQCV010000001">
    <property type="protein sequence ID" value="KAH1130592.1"/>
    <property type="molecule type" value="Genomic_DNA"/>
</dbReference>
<sequence length="93" mass="11104">MHSRCKNENEFVFPVSMDRDVLYFVFFYLFVARFYLDSNALRMLLSLTTLHKRARTGMHERLGLPLEYWLHWNGKKLPVVPHFSLSPLCVRLS</sequence>
<gene>
    <name evidence="2" type="ORF">J1N35_001970</name>
</gene>
<reference evidence="2 3" key="1">
    <citation type="journal article" date="2021" name="Plant Biotechnol. J.">
        <title>Multi-omics assisted identification of the key and species-specific regulatory components of drought-tolerant mechanisms in Gossypium stocksii.</title>
        <authorList>
            <person name="Yu D."/>
            <person name="Ke L."/>
            <person name="Zhang D."/>
            <person name="Wu Y."/>
            <person name="Sun Y."/>
            <person name="Mei J."/>
            <person name="Sun J."/>
            <person name="Sun Y."/>
        </authorList>
    </citation>
    <scope>NUCLEOTIDE SEQUENCE [LARGE SCALE GENOMIC DNA]</scope>
    <source>
        <strain evidence="3">cv. E1</strain>
        <tissue evidence="2">Leaf</tissue>
    </source>
</reference>
<organism evidence="2 3">
    <name type="scientific">Gossypium stocksii</name>
    <dbReference type="NCBI Taxonomy" id="47602"/>
    <lineage>
        <taxon>Eukaryota</taxon>
        <taxon>Viridiplantae</taxon>
        <taxon>Streptophyta</taxon>
        <taxon>Embryophyta</taxon>
        <taxon>Tracheophyta</taxon>
        <taxon>Spermatophyta</taxon>
        <taxon>Magnoliopsida</taxon>
        <taxon>eudicotyledons</taxon>
        <taxon>Gunneridae</taxon>
        <taxon>Pentapetalae</taxon>
        <taxon>rosids</taxon>
        <taxon>malvids</taxon>
        <taxon>Malvales</taxon>
        <taxon>Malvaceae</taxon>
        <taxon>Malvoideae</taxon>
        <taxon>Gossypium</taxon>
    </lineage>
</organism>
<protein>
    <submittedName>
        <fullName evidence="2">Uncharacterized protein</fullName>
    </submittedName>
</protein>
<name>A0A9D4ALX1_9ROSI</name>
<dbReference type="AlphaFoldDB" id="A0A9D4ALX1"/>
<keyword evidence="1" id="KW-0472">Membrane</keyword>